<dbReference type="CDD" id="cd00093">
    <property type="entry name" value="HTH_XRE"/>
    <property type="match status" value="1"/>
</dbReference>
<dbReference type="SUPFAM" id="SSF47413">
    <property type="entry name" value="lambda repressor-like DNA-binding domains"/>
    <property type="match status" value="1"/>
</dbReference>
<reference evidence="6 7" key="2">
    <citation type="submission" date="2020-05" db="EMBL/GenBank/DDBJ databases">
        <title>Classification of alakaliphilic streptomycetes isolated from an alkaline soil next to Lonar Crater, India and a proposal for the recognition of Streptomyces alkaliterrae sp. nov.</title>
        <authorList>
            <person name="Golinska P."/>
        </authorList>
    </citation>
    <scope>NUCLEOTIDE SEQUENCE [LARGE SCALE GENOMIC DNA]</scope>
    <source>
        <strain evidence="7">OF3</strain>
        <strain evidence="6">OF8</strain>
    </source>
</reference>
<dbReference type="InterPro" id="IPR010982">
    <property type="entry name" value="Lambda_DNA-bd_dom_sf"/>
</dbReference>
<reference evidence="2" key="3">
    <citation type="journal article" name="Syst. Appl. Microbiol.">
        <title>Streptomyces alkaliterrae sp. nov., isolated from an alkaline soil, and emended descriptions of Streptomyces alkaliphilus, Streptomyces calidiresistens and Streptomyces durbertensis.</title>
        <authorList>
            <person name="Swiecimska M."/>
            <person name="Golinska P."/>
            <person name="Nouioui I."/>
            <person name="Wypij M."/>
            <person name="Rai M."/>
            <person name="Sangal V."/>
            <person name="Goodfellow M."/>
        </authorList>
    </citation>
    <scope>NUCLEOTIDE SEQUENCE</scope>
    <source>
        <strain evidence="2">OF3</strain>
        <strain evidence="3">OF8</strain>
    </source>
</reference>
<evidence type="ECO:0000313" key="7">
    <source>
        <dbReference type="Proteomes" id="UP000525686"/>
    </source>
</evidence>
<evidence type="ECO:0000313" key="4">
    <source>
        <dbReference type="EMBL" id="MQS01735.1"/>
    </source>
</evidence>
<dbReference type="OrthoDB" id="3865941at2"/>
<gene>
    <name evidence="4" type="ORF">FNX44_007585</name>
    <name evidence="2" type="ORF">H3146_07095</name>
    <name evidence="3" type="ORF">H3147_10970</name>
</gene>
<dbReference type="EMBL" id="JABJWZ010000040">
    <property type="protein sequence ID" value="MBB1253137.1"/>
    <property type="molecule type" value="Genomic_DNA"/>
</dbReference>
<dbReference type="Gene3D" id="1.10.260.40">
    <property type="entry name" value="lambda repressor-like DNA-binding domains"/>
    <property type="match status" value="1"/>
</dbReference>
<dbReference type="InterPro" id="IPR011990">
    <property type="entry name" value="TPR-like_helical_dom_sf"/>
</dbReference>
<name>A0A5P0YNC1_9ACTN</name>
<reference evidence="4 5" key="1">
    <citation type="submission" date="2019-10" db="EMBL/GenBank/DDBJ databases">
        <title>Streptomyces sp. nov., a novel actinobacterium isolated from alkaline environment.</title>
        <authorList>
            <person name="Golinska P."/>
        </authorList>
    </citation>
    <scope>NUCLEOTIDE SEQUENCE [LARGE SCALE GENOMIC DNA]</scope>
    <source>
        <strain evidence="4 5">OF1</strain>
    </source>
</reference>
<dbReference type="PROSITE" id="PS50943">
    <property type="entry name" value="HTH_CROC1"/>
    <property type="match status" value="1"/>
</dbReference>
<dbReference type="EMBL" id="JABJXA010000050">
    <property type="protein sequence ID" value="MBB1259358.1"/>
    <property type="molecule type" value="Genomic_DNA"/>
</dbReference>
<dbReference type="SMART" id="SM00530">
    <property type="entry name" value="HTH_XRE"/>
    <property type="match status" value="1"/>
</dbReference>
<feature type="domain" description="HTH cro/C1-type" evidence="1">
    <location>
        <begin position="26"/>
        <end position="80"/>
    </location>
</feature>
<dbReference type="Proteomes" id="UP000517765">
    <property type="component" value="Unassembled WGS sequence"/>
</dbReference>
<dbReference type="Gene3D" id="1.25.40.10">
    <property type="entry name" value="Tetratricopeptide repeat domain"/>
    <property type="match status" value="1"/>
</dbReference>
<comment type="caution">
    <text evidence="4">The sequence shown here is derived from an EMBL/GenBank/DDBJ whole genome shotgun (WGS) entry which is preliminary data.</text>
</comment>
<dbReference type="AlphaFoldDB" id="A0A5P0YNC1"/>
<dbReference type="EMBL" id="VJYK02000054">
    <property type="protein sequence ID" value="MQS01735.1"/>
    <property type="molecule type" value="Genomic_DNA"/>
</dbReference>
<dbReference type="InterPro" id="IPR001387">
    <property type="entry name" value="Cro/C1-type_HTH"/>
</dbReference>
<accession>A0A5P0YNC1</accession>
<dbReference type="SUPFAM" id="SSF48452">
    <property type="entry name" value="TPR-like"/>
    <property type="match status" value="1"/>
</dbReference>
<dbReference type="Proteomes" id="UP000525686">
    <property type="component" value="Unassembled WGS sequence"/>
</dbReference>
<keyword evidence="5" id="KW-1185">Reference proteome</keyword>
<organism evidence="4 5">
    <name type="scientific">Streptomyces alkaliterrae</name>
    <dbReference type="NCBI Taxonomy" id="2213162"/>
    <lineage>
        <taxon>Bacteria</taxon>
        <taxon>Bacillati</taxon>
        <taxon>Actinomycetota</taxon>
        <taxon>Actinomycetes</taxon>
        <taxon>Kitasatosporales</taxon>
        <taxon>Streptomycetaceae</taxon>
        <taxon>Streptomyces</taxon>
    </lineage>
</organism>
<proteinExistence type="predicted"/>
<dbReference type="GO" id="GO:0003677">
    <property type="term" value="F:DNA binding"/>
    <property type="evidence" value="ECO:0007669"/>
    <property type="project" value="InterPro"/>
</dbReference>
<sequence length="435" mass="46949">MRTTDLLWSSDKAQTLIQHRHAGGLIKMARRARGWRQQDLGMRIGCSASTVSRLEARATVTDLALLRTAAQTVGVPPTVLSEALGLTPPRTTRVTASGPYQAQEDPMRRRTLLTAAGLAAPAHLLAGVDTALAEMPAPAGSPIPLDTRLAAARTHFDRGNHNQLLALIPDLLASAHAQAAGRTDTSHARLSACYTLTAQVLVKIGKYEHARLAADRAATYADLSGSPLTTAAAARELSIVLRHQDKPEAAHRLILAAAAQVEKTGLTTDAQAAAYAQMLCTTSYTAARSGHRHEAVAMIQEAANAARRLPTQAPAGRLFSITPASVSLYEVSVHWALGDAGAALHVGERLHPRQFPTAERRGRLHTDLARAWWQWGKPRQTAQSLLDAYRAAPTEVRDRPAIRSLVTHLNDKHHQLTEVRELARAVLHPTRPPTK</sequence>
<dbReference type="Proteomes" id="UP000320857">
    <property type="component" value="Unassembled WGS sequence"/>
</dbReference>
<protein>
    <submittedName>
        <fullName evidence="4">Helix-turn-helix domain-containing protein</fullName>
    </submittedName>
    <submittedName>
        <fullName evidence="2">Helix-turn-helix transcriptional regulator</fullName>
    </submittedName>
</protein>
<evidence type="ECO:0000313" key="6">
    <source>
        <dbReference type="Proteomes" id="UP000517765"/>
    </source>
</evidence>
<evidence type="ECO:0000313" key="2">
    <source>
        <dbReference type="EMBL" id="MBB1253137.1"/>
    </source>
</evidence>
<evidence type="ECO:0000313" key="5">
    <source>
        <dbReference type="Proteomes" id="UP000320857"/>
    </source>
</evidence>
<evidence type="ECO:0000259" key="1">
    <source>
        <dbReference type="PROSITE" id="PS50943"/>
    </source>
</evidence>
<dbReference type="Pfam" id="PF13560">
    <property type="entry name" value="HTH_31"/>
    <property type="match status" value="1"/>
</dbReference>
<evidence type="ECO:0000313" key="3">
    <source>
        <dbReference type="EMBL" id="MBB1259358.1"/>
    </source>
</evidence>